<dbReference type="OrthoDB" id="445896at2759"/>
<dbReference type="SUPFAM" id="SSF50156">
    <property type="entry name" value="PDZ domain-like"/>
    <property type="match status" value="1"/>
</dbReference>
<reference evidence="4" key="1">
    <citation type="submission" date="2021-04" db="EMBL/GenBank/DDBJ databases">
        <authorList>
            <consortium name="Molecular Ecology Group"/>
        </authorList>
    </citation>
    <scope>NUCLEOTIDE SEQUENCE</scope>
</reference>
<dbReference type="SMART" id="SM00228">
    <property type="entry name" value="PDZ"/>
    <property type="match status" value="1"/>
</dbReference>
<dbReference type="Pfam" id="PF00595">
    <property type="entry name" value="PDZ"/>
    <property type="match status" value="1"/>
</dbReference>
<dbReference type="GO" id="GO:0005102">
    <property type="term" value="F:signaling receptor binding"/>
    <property type="evidence" value="ECO:0007669"/>
    <property type="project" value="TreeGrafter"/>
</dbReference>
<keyword evidence="5" id="KW-1185">Reference proteome</keyword>
<organism evidence="4 5">
    <name type="scientific">Candidula unifasciata</name>
    <dbReference type="NCBI Taxonomy" id="100452"/>
    <lineage>
        <taxon>Eukaryota</taxon>
        <taxon>Metazoa</taxon>
        <taxon>Spiralia</taxon>
        <taxon>Lophotrochozoa</taxon>
        <taxon>Mollusca</taxon>
        <taxon>Gastropoda</taxon>
        <taxon>Heterobranchia</taxon>
        <taxon>Euthyneura</taxon>
        <taxon>Panpulmonata</taxon>
        <taxon>Eupulmonata</taxon>
        <taxon>Stylommatophora</taxon>
        <taxon>Helicina</taxon>
        <taxon>Helicoidea</taxon>
        <taxon>Geomitridae</taxon>
        <taxon>Candidula</taxon>
    </lineage>
</organism>
<dbReference type="InterPro" id="IPR036034">
    <property type="entry name" value="PDZ_sf"/>
</dbReference>
<evidence type="ECO:0000256" key="1">
    <source>
        <dbReference type="ARBA" id="ARBA00022737"/>
    </source>
</evidence>
<feature type="domain" description="PDZ" evidence="3">
    <location>
        <begin position="241"/>
        <end position="329"/>
    </location>
</feature>
<dbReference type="EMBL" id="CAJHNH020004835">
    <property type="protein sequence ID" value="CAG5131742.1"/>
    <property type="molecule type" value="Genomic_DNA"/>
</dbReference>
<proteinExistence type="predicted"/>
<evidence type="ECO:0000313" key="4">
    <source>
        <dbReference type="EMBL" id="CAG5131742.1"/>
    </source>
</evidence>
<feature type="non-terminal residue" evidence="4">
    <location>
        <position position="1"/>
    </location>
</feature>
<keyword evidence="1" id="KW-0677">Repeat</keyword>
<name>A0A8S3ZV53_9EUPU</name>
<comment type="caution">
    <text evidence="4">The sequence shown here is derived from an EMBL/GenBank/DDBJ whole genome shotgun (WGS) entry which is preliminary data.</text>
</comment>
<dbReference type="AlphaFoldDB" id="A0A8S3ZV53"/>
<evidence type="ECO:0000259" key="3">
    <source>
        <dbReference type="PROSITE" id="PS50106"/>
    </source>
</evidence>
<dbReference type="InterPro" id="IPR051067">
    <property type="entry name" value="NHER"/>
</dbReference>
<sequence length="368" mass="41343">MFSFMKKDKEKDKEKKEKNEKKKREKDERKERVKKERQNMTVEEISRLEEMKKGLLRRFSDKDKKRWSFKTFHSASLPENEAAGEATLAPSNMSKEDRPLADCRSLPGYQGSVSDAKKALPPSAVKSILKGKNEVQHQHETVNLDDSKLLQENTRRNKEILMNQTLDTGIAAASTQQIKSLDVSIEKQHMKHMSSLLTTSEVQSSATDSVPKDDDVNEEDKNLSNLPLPAIIPPKPPRIREVQVHRLQSGGFGFSLRKSVIPQQGDGPPKVITFAEPGNGPNSVRIGLLPGDRLIEVNGQNVETKSREDIAEIIKQSADSLILKVQPILELIELSVRPNRDGTSTDLPEDAARTGTLRRSGSLRYKPR</sequence>
<feature type="region of interest" description="Disordered" evidence="2">
    <location>
        <begin position="339"/>
        <end position="368"/>
    </location>
</feature>
<feature type="compositionally biased region" description="Basic and acidic residues" evidence="2">
    <location>
        <begin position="210"/>
        <end position="222"/>
    </location>
</feature>
<dbReference type="CDD" id="cd06747">
    <property type="entry name" value="PDZ_MYO18-like"/>
    <property type="match status" value="1"/>
</dbReference>
<dbReference type="GO" id="GO:0043495">
    <property type="term" value="F:protein-membrane adaptor activity"/>
    <property type="evidence" value="ECO:0007669"/>
    <property type="project" value="TreeGrafter"/>
</dbReference>
<evidence type="ECO:0000256" key="2">
    <source>
        <dbReference type="SAM" id="MobiDB-lite"/>
    </source>
</evidence>
<evidence type="ECO:0000313" key="5">
    <source>
        <dbReference type="Proteomes" id="UP000678393"/>
    </source>
</evidence>
<feature type="compositionally biased region" description="Polar residues" evidence="2">
    <location>
        <begin position="195"/>
        <end position="208"/>
    </location>
</feature>
<dbReference type="PANTHER" id="PTHR14191">
    <property type="entry name" value="PDZ DOMAIN CONTAINING PROTEIN"/>
    <property type="match status" value="1"/>
</dbReference>
<feature type="region of interest" description="Disordered" evidence="2">
    <location>
        <begin position="192"/>
        <end position="234"/>
    </location>
</feature>
<dbReference type="PROSITE" id="PS50106">
    <property type="entry name" value="PDZ"/>
    <property type="match status" value="1"/>
</dbReference>
<gene>
    <name evidence="4" type="ORF">CUNI_LOCUS17300</name>
</gene>
<dbReference type="InterPro" id="IPR001478">
    <property type="entry name" value="PDZ"/>
</dbReference>
<dbReference type="GO" id="GO:0072659">
    <property type="term" value="P:protein localization to plasma membrane"/>
    <property type="evidence" value="ECO:0007669"/>
    <property type="project" value="TreeGrafter"/>
</dbReference>
<feature type="region of interest" description="Disordered" evidence="2">
    <location>
        <begin position="1"/>
        <end position="39"/>
    </location>
</feature>
<feature type="region of interest" description="Disordered" evidence="2">
    <location>
        <begin position="71"/>
        <end position="118"/>
    </location>
</feature>
<dbReference type="Proteomes" id="UP000678393">
    <property type="component" value="Unassembled WGS sequence"/>
</dbReference>
<dbReference type="PANTHER" id="PTHR14191:SF4">
    <property type="entry name" value="NA(+)_H(+) EXCHANGE REGULATORY COFACTOR NHE-RF2"/>
    <property type="match status" value="1"/>
</dbReference>
<dbReference type="GO" id="GO:0016324">
    <property type="term" value="C:apical plasma membrane"/>
    <property type="evidence" value="ECO:0007669"/>
    <property type="project" value="TreeGrafter"/>
</dbReference>
<accession>A0A8S3ZV53</accession>
<dbReference type="Gene3D" id="2.30.42.10">
    <property type="match status" value="1"/>
</dbReference>
<protein>
    <recommendedName>
        <fullName evidence="3">PDZ domain-containing protein</fullName>
    </recommendedName>
</protein>